<dbReference type="EMBL" id="LAZR01005568">
    <property type="protein sequence ID" value="KKM98853.1"/>
    <property type="molecule type" value="Genomic_DNA"/>
</dbReference>
<evidence type="ECO:0000313" key="2">
    <source>
        <dbReference type="EMBL" id="KKM98853.1"/>
    </source>
</evidence>
<accession>A0A0F9LZM7</accession>
<name>A0A0F9LZM7_9ZZZZ</name>
<gene>
    <name evidence="2" type="ORF">LCGC14_1153710</name>
</gene>
<keyword evidence="1" id="KW-0175">Coiled coil</keyword>
<protein>
    <submittedName>
        <fullName evidence="2">Uncharacterized protein</fullName>
    </submittedName>
</protein>
<organism evidence="2">
    <name type="scientific">marine sediment metagenome</name>
    <dbReference type="NCBI Taxonomy" id="412755"/>
    <lineage>
        <taxon>unclassified sequences</taxon>
        <taxon>metagenomes</taxon>
        <taxon>ecological metagenomes</taxon>
    </lineage>
</organism>
<evidence type="ECO:0000256" key="1">
    <source>
        <dbReference type="SAM" id="Coils"/>
    </source>
</evidence>
<sequence length="147" mass="17345">MVKSTEQKIKETEDRLKELKAKKFLEENKSDWVKIPELGIEVQSKIHHKNKSYDDLVEEFGKEFLEENLPTYKQLQDLRNLEHNGKYKLGLIDTWEFVKQEDEISKKNGYVARFVADSVCCDLDCVRYSDGSYSYLGVRFVRKGKKK</sequence>
<dbReference type="AlphaFoldDB" id="A0A0F9LZM7"/>
<comment type="caution">
    <text evidence="2">The sequence shown here is derived from an EMBL/GenBank/DDBJ whole genome shotgun (WGS) entry which is preliminary data.</text>
</comment>
<feature type="coiled-coil region" evidence="1">
    <location>
        <begin position="2"/>
        <end position="29"/>
    </location>
</feature>
<reference evidence="2" key="1">
    <citation type="journal article" date="2015" name="Nature">
        <title>Complex archaea that bridge the gap between prokaryotes and eukaryotes.</title>
        <authorList>
            <person name="Spang A."/>
            <person name="Saw J.H."/>
            <person name="Jorgensen S.L."/>
            <person name="Zaremba-Niedzwiedzka K."/>
            <person name="Martijn J."/>
            <person name="Lind A.E."/>
            <person name="van Eijk R."/>
            <person name="Schleper C."/>
            <person name="Guy L."/>
            <person name="Ettema T.J."/>
        </authorList>
    </citation>
    <scope>NUCLEOTIDE SEQUENCE</scope>
</reference>
<proteinExistence type="predicted"/>